<feature type="transmembrane region" description="Helical" evidence="1">
    <location>
        <begin position="125"/>
        <end position="146"/>
    </location>
</feature>
<protein>
    <submittedName>
        <fullName evidence="2">Uncharacterized protein</fullName>
    </submittedName>
</protein>
<keyword evidence="1" id="KW-0812">Transmembrane</keyword>
<evidence type="ECO:0000313" key="2">
    <source>
        <dbReference type="EMBL" id="GKV43452.1"/>
    </source>
</evidence>
<gene>
    <name evidence="2" type="ORF">SLEP1_g50742</name>
</gene>
<comment type="caution">
    <text evidence="2">The sequence shown here is derived from an EMBL/GenBank/DDBJ whole genome shotgun (WGS) entry which is preliminary data.</text>
</comment>
<accession>A0AAV5M4H3</accession>
<name>A0AAV5M4H3_9ROSI</name>
<dbReference type="AlphaFoldDB" id="A0AAV5M4H3"/>
<dbReference type="EMBL" id="BPVZ01000169">
    <property type="protein sequence ID" value="GKV43452.1"/>
    <property type="molecule type" value="Genomic_DNA"/>
</dbReference>
<reference evidence="2 3" key="1">
    <citation type="journal article" date="2021" name="Commun. Biol.">
        <title>The genome of Shorea leprosula (Dipterocarpaceae) highlights the ecological relevance of drought in aseasonal tropical rainforests.</title>
        <authorList>
            <person name="Ng K.K.S."/>
            <person name="Kobayashi M.J."/>
            <person name="Fawcett J.A."/>
            <person name="Hatakeyama M."/>
            <person name="Paape T."/>
            <person name="Ng C.H."/>
            <person name="Ang C.C."/>
            <person name="Tnah L.H."/>
            <person name="Lee C.T."/>
            <person name="Nishiyama T."/>
            <person name="Sese J."/>
            <person name="O'Brien M.J."/>
            <person name="Copetti D."/>
            <person name="Mohd Noor M.I."/>
            <person name="Ong R.C."/>
            <person name="Putra M."/>
            <person name="Sireger I.Z."/>
            <person name="Indrioko S."/>
            <person name="Kosugi Y."/>
            <person name="Izuno A."/>
            <person name="Isagi Y."/>
            <person name="Lee S.L."/>
            <person name="Shimizu K.K."/>
        </authorList>
    </citation>
    <scope>NUCLEOTIDE SEQUENCE [LARGE SCALE GENOMIC DNA]</scope>
    <source>
        <strain evidence="2">214</strain>
    </source>
</reference>
<keyword evidence="3" id="KW-1185">Reference proteome</keyword>
<sequence>MSCCRRRRPLEACGLSMYAIAQSVYTKTQGLNGPLGSMMKKTTKLVAAFSPLLCALQCQLLVIISFLDDYILALESKVENIFPPTKHIFDKTDDFVRTVETLPAKFEDAMNKFPMIIHHVPLLDWTLVHTISWLNFLTSILTYWGLHGTKEKEIGIDKDYNEYMDQSTTINKAHHHHTVESSSNRVMKGTYKEVLEKGMSKNEEKKEDFGKKGEAFKEGEEKDIMVSGDPILELFESTWLMRPTSKGRDNMLSRSVSYT</sequence>
<dbReference type="PANTHER" id="PTHR37710:SF1">
    <property type="entry name" value="TRANSMEMBRANE PROTEIN"/>
    <property type="match status" value="1"/>
</dbReference>
<keyword evidence="1" id="KW-1133">Transmembrane helix</keyword>
<dbReference type="Proteomes" id="UP001054252">
    <property type="component" value="Unassembled WGS sequence"/>
</dbReference>
<dbReference type="PANTHER" id="PTHR37710">
    <property type="entry name" value="TRANSMEMBRANE PROTEIN"/>
    <property type="match status" value="1"/>
</dbReference>
<keyword evidence="1" id="KW-0472">Membrane</keyword>
<organism evidence="2 3">
    <name type="scientific">Rubroshorea leprosula</name>
    <dbReference type="NCBI Taxonomy" id="152421"/>
    <lineage>
        <taxon>Eukaryota</taxon>
        <taxon>Viridiplantae</taxon>
        <taxon>Streptophyta</taxon>
        <taxon>Embryophyta</taxon>
        <taxon>Tracheophyta</taxon>
        <taxon>Spermatophyta</taxon>
        <taxon>Magnoliopsida</taxon>
        <taxon>eudicotyledons</taxon>
        <taxon>Gunneridae</taxon>
        <taxon>Pentapetalae</taxon>
        <taxon>rosids</taxon>
        <taxon>malvids</taxon>
        <taxon>Malvales</taxon>
        <taxon>Dipterocarpaceae</taxon>
        <taxon>Rubroshorea</taxon>
    </lineage>
</organism>
<feature type="transmembrane region" description="Helical" evidence="1">
    <location>
        <begin position="45"/>
        <end position="67"/>
    </location>
</feature>
<evidence type="ECO:0000256" key="1">
    <source>
        <dbReference type="SAM" id="Phobius"/>
    </source>
</evidence>
<proteinExistence type="predicted"/>
<evidence type="ECO:0000313" key="3">
    <source>
        <dbReference type="Proteomes" id="UP001054252"/>
    </source>
</evidence>